<evidence type="ECO:0000256" key="16">
    <source>
        <dbReference type="ARBA" id="ARBA00023136"/>
    </source>
</evidence>
<evidence type="ECO:0000256" key="11">
    <source>
        <dbReference type="ARBA" id="ARBA00022692"/>
    </source>
</evidence>
<evidence type="ECO:0000256" key="5">
    <source>
        <dbReference type="ARBA" id="ARBA00019425"/>
    </source>
</evidence>
<evidence type="ECO:0000256" key="12">
    <source>
        <dbReference type="ARBA" id="ARBA00022723"/>
    </source>
</evidence>
<dbReference type="Pfam" id="PF01127">
    <property type="entry name" value="Sdh_cyt"/>
    <property type="match status" value="1"/>
</dbReference>
<feature type="transmembrane region" description="Helical" evidence="17">
    <location>
        <begin position="82"/>
        <end position="104"/>
    </location>
</feature>
<evidence type="ECO:0000256" key="13">
    <source>
        <dbReference type="ARBA" id="ARBA00022982"/>
    </source>
</evidence>
<evidence type="ECO:0000256" key="10">
    <source>
        <dbReference type="ARBA" id="ARBA00022617"/>
    </source>
</evidence>
<evidence type="ECO:0000256" key="14">
    <source>
        <dbReference type="ARBA" id="ARBA00022989"/>
    </source>
</evidence>
<evidence type="ECO:0000256" key="7">
    <source>
        <dbReference type="ARBA" id="ARBA00022475"/>
    </source>
</evidence>
<dbReference type="KEGG" id="cjap:GWK36_09595"/>
<dbReference type="InterPro" id="IPR034804">
    <property type="entry name" value="SQR/QFR_C/D"/>
</dbReference>
<comment type="pathway">
    <text evidence="4">Carbohydrate metabolism; tricarboxylic acid cycle.</text>
</comment>
<keyword evidence="9" id="KW-0816">Tricarboxylic acid cycle</keyword>
<evidence type="ECO:0000256" key="17">
    <source>
        <dbReference type="SAM" id="Phobius"/>
    </source>
</evidence>
<evidence type="ECO:0000256" key="1">
    <source>
        <dbReference type="ARBA" id="ARBA00001971"/>
    </source>
</evidence>
<keyword evidence="13" id="KW-0249">Electron transport</keyword>
<comment type="function">
    <text evidence="2">Membrane-anchoring subunit of succinate dehydrogenase (SDH).</text>
</comment>
<evidence type="ECO:0000256" key="6">
    <source>
        <dbReference type="ARBA" id="ARBA00022448"/>
    </source>
</evidence>
<accession>A0A6G7VEG7</accession>
<evidence type="ECO:0000313" key="18">
    <source>
        <dbReference type="EMBL" id="QIK38187.1"/>
    </source>
</evidence>
<dbReference type="PANTHER" id="PTHR38689">
    <property type="entry name" value="SUCCINATE DEHYDROGENASE HYDROPHOBIC MEMBRANE ANCHOR SUBUNIT"/>
    <property type="match status" value="1"/>
</dbReference>
<proteinExistence type="predicted"/>
<evidence type="ECO:0000256" key="4">
    <source>
        <dbReference type="ARBA" id="ARBA00005163"/>
    </source>
</evidence>
<comment type="subcellular location">
    <subcellularLocation>
        <location evidence="3">Cell inner membrane</location>
        <topology evidence="3">Multi-pass membrane protein</topology>
    </subcellularLocation>
</comment>
<dbReference type="PANTHER" id="PTHR38689:SF1">
    <property type="entry name" value="SUCCINATE DEHYDROGENASE HYDROPHOBIC MEMBRANE ANCHOR SUBUNIT"/>
    <property type="match status" value="1"/>
</dbReference>
<dbReference type="Gene3D" id="1.20.1300.10">
    <property type="entry name" value="Fumarate reductase/succinate dehydrogenase, transmembrane subunit"/>
    <property type="match status" value="1"/>
</dbReference>
<dbReference type="GO" id="GO:0009055">
    <property type="term" value="F:electron transfer activity"/>
    <property type="evidence" value="ECO:0007669"/>
    <property type="project" value="TreeGrafter"/>
</dbReference>
<dbReference type="SUPFAM" id="SSF81343">
    <property type="entry name" value="Fumarate reductase respiratory complex transmembrane subunits"/>
    <property type="match status" value="1"/>
</dbReference>
<dbReference type="Proteomes" id="UP000502699">
    <property type="component" value="Chromosome"/>
</dbReference>
<dbReference type="InterPro" id="IPR014312">
    <property type="entry name" value="Succ_DH_anchor"/>
</dbReference>
<evidence type="ECO:0000256" key="3">
    <source>
        <dbReference type="ARBA" id="ARBA00004429"/>
    </source>
</evidence>
<dbReference type="InterPro" id="IPR000701">
    <property type="entry name" value="SuccDH_FuR_B_TM-su"/>
</dbReference>
<keyword evidence="12" id="KW-0479">Metal-binding</keyword>
<gene>
    <name evidence="18" type="primary">sdhD</name>
    <name evidence="18" type="ORF">GWK36_09595</name>
</gene>
<evidence type="ECO:0000313" key="19">
    <source>
        <dbReference type="Proteomes" id="UP000502699"/>
    </source>
</evidence>
<reference evidence="19" key="1">
    <citation type="submission" date="2020-01" db="EMBL/GenBank/DDBJ databases">
        <title>Caldichromatium gen. nov., sp. nov., a thermophilic purple sulfur bacterium member of the family Chromatiaceae isolated from Nakabusa hot spring, Japan.</title>
        <authorList>
            <person name="Saini M.K."/>
            <person name="Hanada S."/>
            <person name="Tank M."/>
        </authorList>
    </citation>
    <scope>NUCLEOTIDE SEQUENCE [LARGE SCALE GENOMIC DNA]</scope>
    <source>
        <strain evidence="19">No.7</strain>
    </source>
</reference>
<comment type="cofactor">
    <cofactor evidence="1">
        <name>heme</name>
        <dbReference type="ChEBI" id="CHEBI:30413"/>
    </cofactor>
</comment>
<keyword evidence="16 17" id="KW-0472">Membrane</keyword>
<dbReference type="NCBIfam" id="TIGR02968">
    <property type="entry name" value="succ_dehyd_anc"/>
    <property type="match status" value="1"/>
</dbReference>
<dbReference type="AlphaFoldDB" id="A0A6G7VEG7"/>
<keyword evidence="19" id="KW-1185">Reference proteome</keyword>
<sequence>MSRQAGGLAAWLIQRASALYLIPWAVWLMLTLTLDPPCDHAALIAWIRAPGVMLAWLLALPALLAHAWIGARDVLIDYVRPLALRLTLLWCLALTLIGSGLWLLKSLFAVAGG</sequence>
<dbReference type="GO" id="GO:0046872">
    <property type="term" value="F:metal ion binding"/>
    <property type="evidence" value="ECO:0007669"/>
    <property type="project" value="UniProtKB-KW"/>
</dbReference>
<dbReference type="EMBL" id="CP048029">
    <property type="protein sequence ID" value="QIK38187.1"/>
    <property type="molecule type" value="Genomic_DNA"/>
</dbReference>
<evidence type="ECO:0000256" key="8">
    <source>
        <dbReference type="ARBA" id="ARBA00022519"/>
    </source>
</evidence>
<keyword evidence="11 17" id="KW-0812">Transmembrane</keyword>
<keyword evidence="7" id="KW-1003">Cell membrane</keyword>
<evidence type="ECO:0000256" key="15">
    <source>
        <dbReference type="ARBA" id="ARBA00023004"/>
    </source>
</evidence>
<dbReference type="UniPathway" id="UPA00223"/>
<organism evidence="18 19">
    <name type="scientific">Caldichromatium japonicum</name>
    <dbReference type="NCBI Taxonomy" id="2699430"/>
    <lineage>
        <taxon>Bacteria</taxon>
        <taxon>Pseudomonadati</taxon>
        <taxon>Pseudomonadota</taxon>
        <taxon>Gammaproteobacteria</taxon>
        <taxon>Chromatiales</taxon>
        <taxon>Chromatiaceae</taxon>
        <taxon>Caldichromatium</taxon>
    </lineage>
</organism>
<protein>
    <recommendedName>
        <fullName evidence="5">Succinate dehydrogenase hydrophobic membrane anchor subunit</fullName>
    </recommendedName>
</protein>
<dbReference type="RefSeq" id="WP_166270949.1">
    <property type="nucleotide sequence ID" value="NZ_CP048029.1"/>
</dbReference>
<keyword evidence="8" id="KW-0997">Cell inner membrane</keyword>
<evidence type="ECO:0000256" key="9">
    <source>
        <dbReference type="ARBA" id="ARBA00022532"/>
    </source>
</evidence>
<dbReference type="GO" id="GO:0006099">
    <property type="term" value="P:tricarboxylic acid cycle"/>
    <property type="evidence" value="ECO:0007669"/>
    <property type="project" value="UniProtKB-UniPathway"/>
</dbReference>
<dbReference type="GO" id="GO:0017004">
    <property type="term" value="P:cytochrome complex assembly"/>
    <property type="evidence" value="ECO:0007669"/>
    <property type="project" value="TreeGrafter"/>
</dbReference>
<name>A0A6G7VEG7_9GAMM</name>
<keyword evidence="14 17" id="KW-1133">Transmembrane helix</keyword>
<feature type="transmembrane region" description="Helical" evidence="17">
    <location>
        <begin position="42"/>
        <end position="70"/>
    </location>
</feature>
<evidence type="ECO:0000256" key="2">
    <source>
        <dbReference type="ARBA" id="ARBA00004050"/>
    </source>
</evidence>
<dbReference type="GO" id="GO:0005886">
    <property type="term" value="C:plasma membrane"/>
    <property type="evidence" value="ECO:0007669"/>
    <property type="project" value="UniProtKB-SubCell"/>
</dbReference>
<dbReference type="GO" id="GO:0020037">
    <property type="term" value="F:heme binding"/>
    <property type="evidence" value="ECO:0007669"/>
    <property type="project" value="InterPro"/>
</dbReference>
<keyword evidence="15" id="KW-0408">Iron</keyword>
<keyword evidence="6" id="KW-0813">Transport</keyword>
<keyword evidence="10" id="KW-0349">Heme</keyword>